<dbReference type="InterPro" id="IPR029751">
    <property type="entry name" value="Ribosomal_L25_dom"/>
</dbReference>
<dbReference type="GO" id="GO:0005840">
    <property type="term" value="C:ribosome"/>
    <property type="evidence" value="ECO:0007669"/>
    <property type="project" value="UniProtKB-KW"/>
</dbReference>
<comment type="caution">
    <text evidence="9">The sequence shown here is derived from an EMBL/GenBank/DDBJ whole genome shotgun (WGS) entry which is preliminary data.</text>
</comment>
<dbReference type="PANTHER" id="PTHR33284:SF1">
    <property type="entry name" value="RIBOSOMAL PROTEIN L25_GLN-TRNA SYNTHETASE, ANTI-CODON-BINDING DOMAIN-CONTAINING PROTEIN"/>
    <property type="match status" value="1"/>
</dbReference>
<gene>
    <name evidence="5" type="primary">rplY</name>
    <name evidence="5" type="synonym">ctc</name>
    <name evidence="9" type="ORF">V0U35_05510</name>
</gene>
<dbReference type="Pfam" id="PF01386">
    <property type="entry name" value="Ribosomal_L25p"/>
    <property type="match status" value="1"/>
</dbReference>
<protein>
    <recommendedName>
        <fullName evidence="5">Large ribosomal subunit protein bL25</fullName>
    </recommendedName>
    <alternativeName>
        <fullName evidence="5">General stress protein CTC</fullName>
    </alternativeName>
</protein>
<dbReference type="InterPro" id="IPR011035">
    <property type="entry name" value="Ribosomal_bL25/Gln-tRNA_synth"/>
</dbReference>
<feature type="region of interest" description="Disordered" evidence="6">
    <location>
        <begin position="189"/>
        <end position="222"/>
    </location>
</feature>
<dbReference type="InterPro" id="IPR001021">
    <property type="entry name" value="Ribosomal_bL25_long"/>
</dbReference>
<evidence type="ECO:0000313" key="10">
    <source>
        <dbReference type="Proteomes" id="UP001310692"/>
    </source>
</evidence>
<sequence length="222" mass="23776">MSDIVLSVDVRENTGTGPARAARRDGFVPGVLYGGKLGAVAIAVSEKDLNKAINTGKFLSHMVTLKHKGDKQSVIPKDVQFDPISDKPLHVDLFRVDEDTVIDVEVTVHFINEEKAPGLKRGGVLNVVRHTVELSCPAGSIPEEIVVDLDGYEIGDAVHISSITLPEGVTPTITDRDFTIATVQGARVMVEEEEGDEDEAEATEGEAAEDGDADEAEESSED</sequence>
<dbReference type="EMBL" id="JAZDRO010000002">
    <property type="protein sequence ID" value="MEE2566131.1"/>
    <property type="molecule type" value="Genomic_DNA"/>
</dbReference>
<dbReference type="Proteomes" id="UP001310692">
    <property type="component" value="Unassembled WGS sequence"/>
</dbReference>
<dbReference type="InterPro" id="IPR020930">
    <property type="entry name" value="Ribosomal_uL5_bac-type"/>
</dbReference>
<feature type="domain" description="Large ribosomal subunit protein bL25 beta" evidence="8">
    <location>
        <begin position="102"/>
        <end position="186"/>
    </location>
</feature>
<evidence type="ECO:0000256" key="1">
    <source>
        <dbReference type="ARBA" id="ARBA00022730"/>
    </source>
</evidence>
<evidence type="ECO:0000259" key="7">
    <source>
        <dbReference type="Pfam" id="PF01386"/>
    </source>
</evidence>
<organism evidence="9 10">
    <name type="scientific">Hyphobacterium marinum</name>
    <dbReference type="NCBI Taxonomy" id="3116574"/>
    <lineage>
        <taxon>Bacteria</taxon>
        <taxon>Pseudomonadati</taxon>
        <taxon>Pseudomonadota</taxon>
        <taxon>Alphaproteobacteria</taxon>
        <taxon>Maricaulales</taxon>
        <taxon>Maricaulaceae</taxon>
        <taxon>Hyphobacterium</taxon>
    </lineage>
</organism>
<feature type="domain" description="Large ribosomal subunit protein bL25 L25" evidence="7">
    <location>
        <begin position="6"/>
        <end position="93"/>
    </location>
</feature>
<reference evidence="9 10" key="1">
    <citation type="submission" date="2024-01" db="EMBL/GenBank/DDBJ databases">
        <title>Hyphobacterium bacterium isolated from marine sediment.</title>
        <authorList>
            <person name="Zhao S."/>
        </authorList>
    </citation>
    <scope>NUCLEOTIDE SEQUENCE [LARGE SCALE GENOMIC DNA]</scope>
    <source>
        <strain evidence="9 10">Y60-23</strain>
    </source>
</reference>
<keyword evidence="3 5" id="KW-0689">Ribosomal protein</keyword>
<evidence type="ECO:0000256" key="5">
    <source>
        <dbReference type="HAMAP-Rule" id="MF_01334"/>
    </source>
</evidence>
<evidence type="ECO:0000256" key="2">
    <source>
        <dbReference type="ARBA" id="ARBA00022884"/>
    </source>
</evidence>
<proteinExistence type="inferred from homology"/>
<dbReference type="SUPFAM" id="SSF50715">
    <property type="entry name" value="Ribosomal protein L25-like"/>
    <property type="match status" value="1"/>
</dbReference>
<evidence type="ECO:0000313" key="9">
    <source>
        <dbReference type="EMBL" id="MEE2566131.1"/>
    </source>
</evidence>
<dbReference type="NCBIfam" id="TIGR00731">
    <property type="entry name" value="bL25_bact_ctc"/>
    <property type="match status" value="1"/>
</dbReference>
<dbReference type="HAMAP" id="MF_01334">
    <property type="entry name" value="Ribosomal_bL25_CTC"/>
    <property type="match status" value="1"/>
</dbReference>
<evidence type="ECO:0000256" key="4">
    <source>
        <dbReference type="ARBA" id="ARBA00023274"/>
    </source>
</evidence>
<keyword evidence="10" id="KW-1185">Reference proteome</keyword>
<comment type="function">
    <text evidence="5">This is one of the proteins that binds to the 5S RNA in the ribosome where it forms part of the central protuberance.</text>
</comment>
<accession>A0ABU7LXD4</accession>
<evidence type="ECO:0000256" key="3">
    <source>
        <dbReference type="ARBA" id="ARBA00022980"/>
    </source>
</evidence>
<comment type="subunit">
    <text evidence="5">Part of the 50S ribosomal subunit; part of the 5S rRNA/L5/L18/L25 subcomplex. Contacts the 5S rRNA. Binds to the 5S rRNA independently of L5 and L18.</text>
</comment>
<feature type="compositionally biased region" description="Acidic residues" evidence="6">
    <location>
        <begin position="191"/>
        <end position="222"/>
    </location>
</feature>
<keyword evidence="4 5" id="KW-0687">Ribonucleoprotein</keyword>
<dbReference type="InterPro" id="IPR020057">
    <property type="entry name" value="Ribosomal_bL25_b-dom"/>
</dbReference>
<keyword evidence="1 5" id="KW-0699">rRNA-binding</keyword>
<name>A0ABU7LXD4_9PROT</name>
<dbReference type="Pfam" id="PF14693">
    <property type="entry name" value="Ribosomal_TL5_C"/>
    <property type="match status" value="1"/>
</dbReference>
<dbReference type="RefSeq" id="WP_330195672.1">
    <property type="nucleotide sequence ID" value="NZ_JAZDRO010000002.1"/>
</dbReference>
<dbReference type="InterPro" id="IPR020056">
    <property type="entry name" value="Rbsml_bL25/Gln-tRNA_synth_N"/>
</dbReference>
<dbReference type="NCBIfam" id="NF004128">
    <property type="entry name" value="PRK05618.1-2"/>
    <property type="match status" value="1"/>
</dbReference>
<comment type="similarity">
    <text evidence="5">Belongs to the bacterial ribosomal protein bL25 family. CTC subfamily.</text>
</comment>
<keyword evidence="2 5" id="KW-0694">RNA-binding</keyword>
<dbReference type="InterPro" id="IPR037121">
    <property type="entry name" value="Ribosomal_bL25_C"/>
</dbReference>
<dbReference type="Gene3D" id="2.40.240.10">
    <property type="entry name" value="Ribosomal Protein L25, Chain P"/>
    <property type="match status" value="1"/>
</dbReference>
<evidence type="ECO:0000256" key="6">
    <source>
        <dbReference type="SAM" id="MobiDB-lite"/>
    </source>
</evidence>
<evidence type="ECO:0000259" key="8">
    <source>
        <dbReference type="Pfam" id="PF14693"/>
    </source>
</evidence>
<dbReference type="PANTHER" id="PTHR33284">
    <property type="entry name" value="RIBOSOMAL PROTEIN L25/GLN-TRNA SYNTHETASE, ANTI-CODON-BINDING DOMAIN-CONTAINING PROTEIN"/>
    <property type="match status" value="1"/>
</dbReference>
<dbReference type="Gene3D" id="2.170.120.20">
    <property type="entry name" value="Ribosomal protein L25, beta domain"/>
    <property type="match status" value="1"/>
</dbReference>
<dbReference type="CDD" id="cd00495">
    <property type="entry name" value="Ribosomal_L25_TL5_CTC"/>
    <property type="match status" value="1"/>
</dbReference>